<comment type="caution">
    <text evidence="1">The sequence shown here is derived from an EMBL/GenBank/DDBJ whole genome shotgun (WGS) entry which is preliminary data.</text>
</comment>
<proteinExistence type="predicted"/>
<evidence type="ECO:0000313" key="1">
    <source>
        <dbReference type="EMBL" id="GBP19129.1"/>
    </source>
</evidence>
<name>A0A4C1TYJ6_EUMVA</name>
<evidence type="ECO:0000313" key="2">
    <source>
        <dbReference type="Proteomes" id="UP000299102"/>
    </source>
</evidence>
<gene>
    <name evidence="1" type="ORF">EVAR_83442_1</name>
</gene>
<reference evidence="1 2" key="1">
    <citation type="journal article" date="2019" name="Commun. Biol.">
        <title>The bagworm genome reveals a unique fibroin gene that provides high tensile strength.</title>
        <authorList>
            <person name="Kono N."/>
            <person name="Nakamura H."/>
            <person name="Ohtoshi R."/>
            <person name="Tomita M."/>
            <person name="Numata K."/>
            <person name="Arakawa K."/>
        </authorList>
    </citation>
    <scope>NUCLEOTIDE SEQUENCE [LARGE SCALE GENOMIC DNA]</scope>
</reference>
<protein>
    <submittedName>
        <fullName evidence="1">Uncharacterized protein</fullName>
    </submittedName>
</protein>
<dbReference type="Proteomes" id="UP000299102">
    <property type="component" value="Unassembled WGS sequence"/>
</dbReference>
<sequence length="147" mass="16900">MFDRARVHEIFISRGRSLSFATRKCHKYCMQWGLHCVICEPSLLLHGGLSLIIVVRNRKSDRRHRANVKLKFGAVKSKILKTRAFCLATPHFEVVISFYPREMASPPAHYGGVRYVARLLCQCTNTLSMPRTDLFVPKLHPLTSFRS</sequence>
<keyword evidence="2" id="KW-1185">Reference proteome</keyword>
<organism evidence="1 2">
    <name type="scientific">Eumeta variegata</name>
    <name type="common">Bagworm moth</name>
    <name type="synonym">Eumeta japonica</name>
    <dbReference type="NCBI Taxonomy" id="151549"/>
    <lineage>
        <taxon>Eukaryota</taxon>
        <taxon>Metazoa</taxon>
        <taxon>Ecdysozoa</taxon>
        <taxon>Arthropoda</taxon>
        <taxon>Hexapoda</taxon>
        <taxon>Insecta</taxon>
        <taxon>Pterygota</taxon>
        <taxon>Neoptera</taxon>
        <taxon>Endopterygota</taxon>
        <taxon>Lepidoptera</taxon>
        <taxon>Glossata</taxon>
        <taxon>Ditrysia</taxon>
        <taxon>Tineoidea</taxon>
        <taxon>Psychidae</taxon>
        <taxon>Oiketicinae</taxon>
        <taxon>Eumeta</taxon>
    </lineage>
</organism>
<dbReference type="AlphaFoldDB" id="A0A4C1TYJ6"/>
<dbReference type="EMBL" id="BGZK01000104">
    <property type="protein sequence ID" value="GBP19129.1"/>
    <property type="molecule type" value="Genomic_DNA"/>
</dbReference>
<accession>A0A4C1TYJ6</accession>